<name>A0A5J5FS47_9GAMM</name>
<dbReference type="EMBL" id="VYKJ01000023">
    <property type="protein sequence ID" value="KAA8995083.1"/>
    <property type="molecule type" value="Genomic_DNA"/>
</dbReference>
<comment type="caution">
    <text evidence="1">The sequence shown here is derived from an EMBL/GenBank/DDBJ whole genome shotgun (WGS) entry which is preliminary data.</text>
</comment>
<keyword evidence="1" id="KW-0648">Protein biosynthesis</keyword>
<dbReference type="Proteomes" id="UP000335415">
    <property type="component" value="Unassembled WGS sequence"/>
</dbReference>
<reference evidence="1 2" key="1">
    <citation type="submission" date="2019-09" db="EMBL/GenBank/DDBJ databases">
        <authorList>
            <person name="Li Y."/>
        </authorList>
    </citation>
    <scope>NUCLEOTIDE SEQUENCE [LARGE SCALE GENOMIC DNA]</scope>
    <source>
        <strain evidence="1 2">L3-3HA</strain>
    </source>
</reference>
<gene>
    <name evidence="1" type="ORF">FJU30_25310</name>
</gene>
<protein>
    <submittedName>
        <fullName evidence="1">Elongation factor tu</fullName>
    </submittedName>
</protein>
<sequence>MTIKFDATCDKRASFDALFLLSQSRTYLISDCRIESPVR</sequence>
<dbReference type="AlphaFoldDB" id="A0A5J5FS47"/>
<evidence type="ECO:0000313" key="1">
    <source>
        <dbReference type="EMBL" id="KAA8995083.1"/>
    </source>
</evidence>
<evidence type="ECO:0000313" key="2">
    <source>
        <dbReference type="Proteomes" id="UP000335415"/>
    </source>
</evidence>
<keyword evidence="2" id="KW-1185">Reference proteome</keyword>
<dbReference type="OrthoDB" id="6419095at2"/>
<accession>A0A5J5FS47</accession>
<keyword evidence="1" id="KW-0251">Elongation factor</keyword>
<organism evidence="1 2">
    <name type="scientific">Affinibrenneria salicis</name>
    <dbReference type="NCBI Taxonomy" id="2590031"/>
    <lineage>
        <taxon>Bacteria</taxon>
        <taxon>Pseudomonadati</taxon>
        <taxon>Pseudomonadota</taxon>
        <taxon>Gammaproteobacteria</taxon>
        <taxon>Enterobacterales</taxon>
        <taxon>Pectobacteriaceae</taxon>
        <taxon>Affinibrenneria</taxon>
    </lineage>
</organism>
<dbReference type="GO" id="GO:0003746">
    <property type="term" value="F:translation elongation factor activity"/>
    <property type="evidence" value="ECO:0007669"/>
    <property type="project" value="UniProtKB-KW"/>
</dbReference>
<proteinExistence type="predicted"/>